<evidence type="ECO:0000313" key="2">
    <source>
        <dbReference type="EMBL" id="GFH18856.1"/>
    </source>
</evidence>
<organism evidence="2 3">
    <name type="scientific">Haematococcus lacustris</name>
    <name type="common">Green alga</name>
    <name type="synonym">Haematococcus pluvialis</name>
    <dbReference type="NCBI Taxonomy" id="44745"/>
    <lineage>
        <taxon>Eukaryota</taxon>
        <taxon>Viridiplantae</taxon>
        <taxon>Chlorophyta</taxon>
        <taxon>core chlorophytes</taxon>
        <taxon>Chlorophyceae</taxon>
        <taxon>CS clade</taxon>
        <taxon>Chlamydomonadales</taxon>
        <taxon>Haematococcaceae</taxon>
        <taxon>Haematococcus</taxon>
    </lineage>
</organism>
<comment type="caution">
    <text evidence="2">The sequence shown here is derived from an EMBL/GenBank/DDBJ whole genome shotgun (WGS) entry which is preliminary data.</text>
</comment>
<dbReference type="Proteomes" id="UP000485058">
    <property type="component" value="Unassembled WGS sequence"/>
</dbReference>
<dbReference type="AlphaFoldDB" id="A0A699ZIF3"/>
<feature type="non-terminal residue" evidence="2">
    <location>
        <position position="124"/>
    </location>
</feature>
<protein>
    <submittedName>
        <fullName evidence="2">Uncharacterized protein</fullName>
    </submittedName>
</protein>
<reference evidence="2 3" key="1">
    <citation type="submission" date="2020-02" db="EMBL/GenBank/DDBJ databases">
        <title>Draft genome sequence of Haematococcus lacustris strain NIES-144.</title>
        <authorList>
            <person name="Morimoto D."/>
            <person name="Nakagawa S."/>
            <person name="Yoshida T."/>
            <person name="Sawayama S."/>
        </authorList>
    </citation>
    <scope>NUCLEOTIDE SEQUENCE [LARGE SCALE GENOMIC DNA]</scope>
    <source>
        <strain evidence="2 3">NIES-144</strain>
    </source>
</reference>
<evidence type="ECO:0000313" key="3">
    <source>
        <dbReference type="Proteomes" id="UP000485058"/>
    </source>
</evidence>
<feature type="compositionally biased region" description="Low complexity" evidence="1">
    <location>
        <begin position="12"/>
        <end position="44"/>
    </location>
</feature>
<name>A0A699ZIF3_HAELA</name>
<keyword evidence="3" id="KW-1185">Reference proteome</keyword>
<gene>
    <name evidence="2" type="ORF">HaLaN_15724</name>
</gene>
<dbReference type="EMBL" id="BLLF01001369">
    <property type="protein sequence ID" value="GFH18856.1"/>
    <property type="molecule type" value="Genomic_DNA"/>
</dbReference>
<accession>A0A699ZIF3</accession>
<proteinExistence type="predicted"/>
<feature type="region of interest" description="Disordered" evidence="1">
    <location>
        <begin position="1"/>
        <end position="54"/>
    </location>
</feature>
<evidence type="ECO:0000256" key="1">
    <source>
        <dbReference type="SAM" id="MobiDB-lite"/>
    </source>
</evidence>
<sequence>MSEPGGRKKKVATVAVAGKSTGPKASSASGAATAARPAPPGSTGKDNKEGIGLGRGLMGQEARARLTKRARVAVGAGPARAAAAASHADLFAAPKAQATGAAIEPDSFKGQFTKELRSMVYGFG</sequence>